<comment type="pathway">
    <text evidence="2">Energy metabolism; oxidative phosphorylation.</text>
</comment>
<evidence type="ECO:0000256" key="11">
    <source>
        <dbReference type="ARBA" id="ARBA00031140"/>
    </source>
</evidence>
<evidence type="ECO:0000256" key="2">
    <source>
        <dbReference type="ARBA" id="ARBA00004673"/>
    </source>
</evidence>
<dbReference type="FunFam" id="4.10.49.10:FF:000001">
    <property type="entry name" value="Cytochrome c oxidase subunit 7C"/>
    <property type="match status" value="1"/>
</dbReference>
<evidence type="ECO:0000256" key="1">
    <source>
        <dbReference type="ARBA" id="ARBA00004434"/>
    </source>
</evidence>
<dbReference type="SUPFAM" id="SSF81427">
    <property type="entry name" value="Mitochondrial cytochrome c oxidase subunit VIIc (aka VIIIa)"/>
    <property type="match status" value="1"/>
</dbReference>
<feature type="transmembrane region" description="Helical" evidence="13">
    <location>
        <begin position="379"/>
        <end position="400"/>
    </location>
</feature>
<keyword evidence="5 13" id="KW-0812">Transmembrane</keyword>
<keyword evidence="10 13" id="KW-0472">Membrane</keyword>
<name>A0A315V844_GAMAF</name>
<evidence type="ECO:0000313" key="15">
    <source>
        <dbReference type="Proteomes" id="UP000250572"/>
    </source>
</evidence>
<keyword evidence="7" id="KW-0809">Transit peptide</keyword>
<evidence type="ECO:0000256" key="7">
    <source>
        <dbReference type="ARBA" id="ARBA00022946"/>
    </source>
</evidence>
<dbReference type="PANTHER" id="PTHR13313:SF0">
    <property type="entry name" value="CYTOCHROME C OXIDASE SUBUNIT 7C, MITOCHONDRIAL"/>
    <property type="match status" value="1"/>
</dbReference>
<dbReference type="GO" id="GO:0005743">
    <property type="term" value="C:mitochondrial inner membrane"/>
    <property type="evidence" value="ECO:0007669"/>
    <property type="project" value="UniProtKB-SubCell"/>
</dbReference>
<dbReference type="InterPro" id="IPR004202">
    <property type="entry name" value="COX7C/Cox8"/>
</dbReference>
<evidence type="ECO:0000313" key="14">
    <source>
        <dbReference type="EMBL" id="PWA19548.1"/>
    </source>
</evidence>
<comment type="similarity">
    <text evidence="3">Belongs to the cytochrome c oxidase VIIc family.</text>
</comment>
<accession>A0A315V844</accession>
<evidence type="ECO:0000256" key="6">
    <source>
        <dbReference type="ARBA" id="ARBA00022792"/>
    </source>
</evidence>
<comment type="subcellular location">
    <subcellularLocation>
        <location evidence="1">Mitochondrion inner membrane</location>
        <topology evidence="1">Single-pass membrane protein</topology>
    </subcellularLocation>
</comment>
<dbReference type="GO" id="GO:0006123">
    <property type="term" value="P:mitochondrial electron transport, cytochrome c to oxygen"/>
    <property type="evidence" value="ECO:0007669"/>
    <property type="project" value="InterPro"/>
</dbReference>
<gene>
    <name evidence="14" type="ORF">CCH79_00006796</name>
</gene>
<dbReference type="STRING" id="33528.ENSGAFP00000013810"/>
<evidence type="ECO:0000256" key="5">
    <source>
        <dbReference type="ARBA" id="ARBA00022692"/>
    </source>
</evidence>
<dbReference type="EMBL" id="NHOQ01002094">
    <property type="protein sequence ID" value="PWA19548.1"/>
    <property type="molecule type" value="Genomic_DNA"/>
</dbReference>
<dbReference type="PANTHER" id="PTHR13313">
    <property type="entry name" value="CYTOCHROME C OXIDASE SUBUNIT VIIC"/>
    <property type="match status" value="1"/>
</dbReference>
<dbReference type="Pfam" id="PF02935">
    <property type="entry name" value="COX7C"/>
    <property type="match status" value="1"/>
</dbReference>
<dbReference type="UniPathway" id="UPA00705"/>
<evidence type="ECO:0000256" key="10">
    <source>
        <dbReference type="ARBA" id="ARBA00023136"/>
    </source>
</evidence>
<dbReference type="Proteomes" id="UP000250572">
    <property type="component" value="Unassembled WGS sequence"/>
</dbReference>
<dbReference type="AlphaFoldDB" id="A0A315V844"/>
<dbReference type="InterPro" id="IPR036636">
    <property type="entry name" value="COX7C/Cox8_sf"/>
</dbReference>
<evidence type="ECO:0000256" key="12">
    <source>
        <dbReference type="SAM" id="MobiDB-lite"/>
    </source>
</evidence>
<organism evidence="14 15">
    <name type="scientific">Gambusia affinis</name>
    <name type="common">Western mosquitofish</name>
    <name type="synonym">Heterandria affinis</name>
    <dbReference type="NCBI Taxonomy" id="33528"/>
    <lineage>
        <taxon>Eukaryota</taxon>
        <taxon>Metazoa</taxon>
        <taxon>Chordata</taxon>
        <taxon>Craniata</taxon>
        <taxon>Vertebrata</taxon>
        <taxon>Euteleostomi</taxon>
        <taxon>Actinopterygii</taxon>
        <taxon>Neopterygii</taxon>
        <taxon>Teleostei</taxon>
        <taxon>Neoteleostei</taxon>
        <taxon>Acanthomorphata</taxon>
        <taxon>Ovalentaria</taxon>
        <taxon>Atherinomorphae</taxon>
        <taxon>Cyprinodontiformes</taxon>
        <taxon>Poeciliidae</taxon>
        <taxon>Poeciliinae</taxon>
        <taxon>Gambusia</taxon>
    </lineage>
</organism>
<dbReference type="CDD" id="cd00929">
    <property type="entry name" value="Cyt_c_Oxidase_VIIc"/>
    <property type="match status" value="1"/>
</dbReference>
<reference evidence="14 15" key="1">
    <citation type="journal article" date="2018" name="G3 (Bethesda)">
        <title>A High-Quality Reference Genome for the Invasive Mosquitofish Gambusia affinis Using a Chicago Library.</title>
        <authorList>
            <person name="Hoffberg S.L."/>
            <person name="Troendle N.J."/>
            <person name="Glenn T.C."/>
            <person name="Mahmud O."/>
            <person name="Louha S."/>
            <person name="Chalopin D."/>
            <person name="Bennetzen J.L."/>
            <person name="Mauricio R."/>
        </authorList>
    </citation>
    <scope>NUCLEOTIDE SEQUENCE [LARGE SCALE GENOMIC DNA]</scope>
    <source>
        <strain evidence="14">NE01/NJP1002.9</strain>
        <tissue evidence="14">Muscle</tissue>
    </source>
</reference>
<keyword evidence="15" id="KW-1185">Reference proteome</keyword>
<evidence type="ECO:0000256" key="9">
    <source>
        <dbReference type="ARBA" id="ARBA00023128"/>
    </source>
</evidence>
<feature type="region of interest" description="Disordered" evidence="12">
    <location>
        <begin position="107"/>
        <end position="132"/>
    </location>
</feature>
<proteinExistence type="inferred from homology"/>
<feature type="compositionally biased region" description="Basic and acidic residues" evidence="12">
    <location>
        <begin position="117"/>
        <end position="132"/>
    </location>
</feature>
<dbReference type="Gene3D" id="4.10.49.10">
    <property type="entry name" value="Cytochrome c oxidase subunit VIIc"/>
    <property type="match status" value="1"/>
</dbReference>
<sequence length="442" mass="48641">MICFTTTLVKNSNVSRGNMSECPGHPFVGAGMRSPPYTSTSLQRFHTENSTCRNATLHSLPHYTFNKQRIQKELASGAGPMAAGAYASLVAKAMIDLLGAALPYCSSSSGTNHAHPSKSEEELREKMSQPKDTTRVLTCRSLQVFEVIATVDMCSKQMNAEKLRSGIKTKDEATKGATAATTQKLIVLRHSSVPRHVILSPASGSTNRLPISSVAGPANMFLLYSPCNGPSLGKEPLSDFWQSFKRHTDEQSAPYQLVLVPKHLMQAFILWPPWRYLKDKLHGCRPPTKTNHIAVIVDVLKLHFPQHTFGSFPKVLCVETDARRSRLAANRTSILRHGVNQTTIMLGQAVRRFATSAVRSSHYAEGPGKNLPFSVENKWRLLGMMVLFFGSGFTFPFIVVRHQLLKNVLVLDSYSGNQASSQLVFQRCSVPEASSAVISEQG</sequence>
<keyword evidence="8 13" id="KW-1133">Transmembrane helix</keyword>
<evidence type="ECO:0000256" key="13">
    <source>
        <dbReference type="SAM" id="Phobius"/>
    </source>
</evidence>
<protein>
    <recommendedName>
        <fullName evidence="4">Cytochrome c oxidase subunit 7C, mitochondrial</fullName>
    </recommendedName>
    <alternativeName>
        <fullName evidence="11">Cytochrome c oxidase polypeptide VIIc</fullName>
    </alternativeName>
</protein>
<evidence type="ECO:0000256" key="3">
    <source>
        <dbReference type="ARBA" id="ARBA00010514"/>
    </source>
</evidence>
<evidence type="ECO:0000256" key="8">
    <source>
        <dbReference type="ARBA" id="ARBA00022989"/>
    </source>
</evidence>
<evidence type="ECO:0000256" key="4">
    <source>
        <dbReference type="ARBA" id="ARBA00017004"/>
    </source>
</evidence>
<dbReference type="GO" id="GO:0045277">
    <property type="term" value="C:respiratory chain complex IV"/>
    <property type="evidence" value="ECO:0007669"/>
    <property type="project" value="InterPro"/>
</dbReference>
<keyword evidence="6" id="KW-0999">Mitochondrion inner membrane</keyword>
<keyword evidence="9" id="KW-0496">Mitochondrion</keyword>
<comment type="caution">
    <text evidence="14">The sequence shown here is derived from an EMBL/GenBank/DDBJ whole genome shotgun (WGS) entry which is preliminary data.</text>
</comment>